<organism evidence="3 4">
    <name type="scientific">Legionella maioricensis</name>
    <dbReference type="NCBI Taxonomy" id="2896528"/>
    <lineage>
        <taxon>Bacteria</taxon>
        <taxon>Pseudomonadati</taxon>
        <taxon>Pseudomonadota</taxon>
        <taxon>Gammaproteobacteria</taxon>
        <taxon>Legionellales</taxon>
        <taxon>Legionellaceae</taxon>
        <taxon>Legionella</taxon>
    </lineage>
</organism>
<dbReference type="InterPro" id="IPR000387">
    <property type="entry name" value="Tyr_Pase_dom"/>
</dbReference>
<gene>
    <name evidence="3" type="ORF">LOX96_15750</name>
</gene>
<dbReference type="AlphaFoldDB" id="A0A9X2D4Y0"/>
<evidence type="ECO:0000313" key="3">
    <source>
        <dbReference type="EMBL" id="MCL9685557.1"/>
    </source>
</evidence>
<accession>A0A9X2D4Y0</accession>
<name>A0A9X2D4Y0_9GAMM</name>
<dbReference type="Gene3D" id="3.90.190.10">
    <property type="entry name" value="Protein tyrosine phosphatase superfamily"/>
    <property type="match status" value="1"/>
</dbReference>
<comment type="caution">
    <text evidence="3">The sequence shown here is derived from an EMBL/GenBank/DDBJ whole genome shotgun (WGS) entry which is preliminary data.</text>
</comment>
<dbReference type="Pfam" id="PF14566">
    <property type="entry name" value="PTPlike_phytase"/>
    <property type="match status" value="1"/>
</dbReference>
<evidence type="ECO:0000259" key="2">
    <source>
        <dbReference type="PROSITE" id="PS50056"/>
    </source>
</evidence>
<dbReference type="PROSITE" id="PS00383">
    <property type="entry name" value="TYR_PHOSPHATASE_1"/>
    <property type="match status" value="1"/>
</dbReference>
<keyword evidence="1" id="KW-0732">Signal</keyword>
<evidence type="ECO:0000256" key="1">
    <source>
        <dbReference type="SAM" id="SignalP"/>
    </source>
</evidence>
<dbReference type="Gene3D" id="3.30.70.1690">
    <property type="match status" value="1"/>
</dbReference>
<dbReference type="EMBL" id="JAJKBJ010000029">
    <property type="protein sequence ID" value="MCL9685557.1"/>
    <property type="molecule type" value="Genomic_DNA"/>
</dbReference>
<dbReference type="Proteomes" id="UP001139721">
    <property type="component" value="Unassembled WGS sequence"/>
</dbReference>
<sequence>MKTINLVFCIFILIAPTLLAEAKDMKSTESSEKIPLIPGAFWIKNHWQNDEGSAQVEPVHWRSTTSTIPTLNEQQIKINEKGMEALFISGSAAPTLGNMLWLRKTKGKTHPIYILDLRQETHLYINGLPISLFYKRDEINWGKTPEAISETESAWIKYFLKSGVVKINKLGKPQAGFKVPIQPVIIPIKEVYTEQETAKKAGVAYIRIDVPDYHPPAPYQVDQFLTILKKIPPNAWLHVHCAAGNGRTTMFMVMRDILANAKYVRLEDIITRQAGLGGIDLFGVSPSLASQPWKKEYHQARKDYIRLFYTFVHSGASENQAFTSWIAKQPDSPYKSLLKTDAYCKTNT</sequence>
<feature type="chain" id="PRO_5040856737" description="Tyrosine specific protein phosphatases domain-containing protein" evidence="1">
    <location>
        <begin position="21"/>
        <end position="348"/>
    </location>
</feature>
<dbReference type="SUPFAM" id="SSF52799">
    <property type="entry name" value="(Phosphotyrosine protein) phosphatases II"/>
    <property type="match status" value="1"/>
</dbReference>
<dbReference type="InterPro" id="IPR029021">
    <property type="entry name" value="Prot-tyrosine_phosphatase-like"/>
</dbReference>
<dbReference type="RefSeq" id="WP_250424348.1">
    <property type="nucleotide sequence ID" value="NZ_JAJKBJ010000029.1"/>
</dbReference>
<feature type="signal peptide" evidence="1">
    <location>
        <begin position="1"/>
        <end position="20"/>
    </location>
</feature>
<feature type="domain" description="Tyrosine specific protein phosphatases" evidence="2">
    <location>
        <begin position="222"/>
        <end position="270"/>
    </location>
</feature>
<dbReference type="PROSITE" id="PS50056">
    <property type="entry name" value="TYR_PHOSPHATASE_2"/>
    <property type="match status" value="1"/>
</dbReference>
<keyword evidence="4" id="KW-1185">Reference proteome</keyword>
<proteinExistence type="predicted"/>
<dbReference type="InterPro" id="IPR016130">
    <property type="entry name" value="Tyr_Pase_AS"/>
</dbReference>
<evidence type="ECO:0000313" key="4">
    <source>
        <dbReference type="Proteomes" id="UP001139721"/>
    </source>
</evidence>
<reference evidence="3" key="1">
    <citation type="submission" date="2021-11" db="EMBL/GenBank/DDBJ databases">
        <title>Legionella maioricencis sp. nov., a new species isolated from hot water samples in Mallorca.</title>
        <authorList>
            <person name="Crespi S."/>
            <person name="Drasar V."/>
            <person name="Salva-Serra F."/>
            <person name="Jaen-Luchoro D."/>
            <person name="Pineiro-Iglesias B."/>
            <person name="Aliaga F."/>
            <person name="Fernandez-Juarez V."/>
            <person name="Coll G."/>
            <person name="Moore E.R.B."/>
            <person name="Bennasar-Figueras A."/>
        </authorList>
    </citation>
    <scope>NUCLEOTIDE SEQUENCE</scope>
    <source>
        <strain evidence="3">HCPI-6</strain>
    </source>
</reference>
<dbReference type="SMART" id="SM01301">
    <property type="entry name" value="PTPlike_phytase"/>
    <property type="match status" value="1"/>
</dbReference>
<protein>
    <recommendedName>
        <fullName evidence="2">Tyrosine specific protein phosphatases domain-containing protein</fullName>
    </recommendedName>
</protein>